<feature type="transmembrane region" description="Helical" evidence="1">
    <location>
        <begin position="208"/>
        <end position="227"/>
    </location>
</feature>
<dbReference type="AlphaFoldDB" id="A0A238IXX0"/>
<proteinExistence type="predicted"/>
<evidence type="ECO:0000313" key="3">
    <source>
        <dbReference type="Proteomes" id="UP000201838"/>
    </source>
</evidence>
<keyword evidence="1" id="KW-0812">Transmembrane</keyword>
<evidence type="ECO:0000256" key="1">
    <source>
        <dbReference type="SAM" id="Phobius"/>
    </source>
</evidence>
<evidence type="ECO:0000313" key="2">
    <source>
        <dbReference type="EMBL" id="SMX22893.1"/>
    </source>
</evidence>
<feature type="transmembrane region" description="Helical" evidence="1">
    <location>
        <begin position="175"/>
        <end position="196"/>
    </location>
</feature>
<protein>
    <recommendedName>
        <fullName evidence="4">DUF4386 domain-containing protein</fullName>
    </recommendedName>
</protein>
<feature type="transmembrane region" description="Helical" evidence="1">
    <location>
        <begin position="139"/>
        <end position="163"/>
    </location>
</feature>
<feature type="transmembrane region" description="Helical" evidence="1">
    <location>
        <begin position="12"/>
        <end position="34"/>
    </location>
</feature>
<evidence type="ECO:0008006" key="4">
    <source>
        <dbReference type="Google" id="ProtNLM"/>
    </source>
</evidence>
<gene>
    <name evidence="2" type="ORF">BOA8489_00991</name>
</gene>
<name>A0A238IXX0_9RHOB</name>
<dbReference type="InterPro" id="IPR025495">
    <property type="entry name" value="DUF4386"/>
</dbReference>
<feature type="transmembrane region" description="Helical" evidence="1">
    <location>
        <begin position="95"/>
        <end position="119"/>
    </location>
</feature>
<reference evidence="3" key="1">
    <citation type="submission" date="2017-05" db="EMBL/GenBank/DDBJ databases">
        <authorList>
            <person name="Rodrigo-Torres L."/>
            <person name="Arahal R. D."/>
            <person name="Lucena T."/>
        </authorList>
    </citation>
    <scope>NUCLEOTIDE SEQUENCE [LARGE SCALE GENOMIC DNA]</scope>
    <source>
        <strain evidence="3">CECT 8489</strain>
    </source>
</reference>
<accession>A0A238IXX0</accession>
<dbReference type="RefSeq" id="WP_093972857.1">
    <property type="nucleotide sequence ID" value="NZ_FXXQ01000002.1"/>
</dbReference>
<dbReference type="Proteomes" id="UP000201838">
    <property type="component" value="Unassembled WGS sequence"/>
</dbReference>
<feature type="transmembrane region" description="Helical" evidence="1">
    <location>
        <begin position="57"/>
        <end position="83"/>
    </location>
</feature>
<sequence>MQALSNPESRNYARIAGALYLTIAVSGGFAIAYVPEAINVADDPAATLANISAMRGLFLAGIGGDVVMMLSEVLITVMLFFMFRGVSPTLSGMAALARLSMVAVMSAMLFFSAAVFTLATDASFLSGFTAPERASLAELFTYLDAVGVWIWQLFFALHLVLLGILILKSGAYPRLFGYGMTIGAIGYALDSLYAFALPEVTLLGLARIGLLAIVTLSEVGFALWLLLRGPRVSDKTAAA</sequence>
<dbReference type="Pfam" id="PF14329">
    <property type="entry name" value="DUF4386"/>
    <property type="match status" value="1"/>
</dbReference>
<keyword evidence="3" id="KW-1185">Reference proteome</keyword>
<organism evidence="2 3">
    <name type="scientific">Boseongicola aestuarii</name>
    <dbReference type="NCBI Taxonomy" id="1470561"/>
    <lineage>
        <taxon>Bacteria</taxon>
        <taxon>Pseudomonadati</taxon>
        <taxon>Pseudomonadota</taxon>
        <taxon>Alphaproteobacteria</taxon>
        <taxon>Rhodobacterales</taxon>
        <taxon>Paracoccaceae</taxon>
        <taxon>Boseongicola</taxon>
    </lineage>
</organism>
<dbReference type="EMBL" id="FXXQ01000002">
    <property type="protein sequence ID" value="SMX22893.1"/>
    <property type="molecule type" value="Genomic_DNA"/>
</dbReference>
<keyword evidence="1" id="KW-1133">Transmembrane helix</keyword>
<keyword evidence="1" id="KW-0472">Membrane</keyword>
<dbReference type="OrthoDB" id="1160166at2"/>